<evidence type="ECO:0000256" key="8">
    <source>
        <dbReference type="ARBA" id="ARBA00023192"/>
    </source>
</evidence>
<dbReference type="GO" id="GO:0009086">
    <property type="term" value="P:methionine biosynthetic process"/>
    <property type="evidence" value="ECO:0007669"/>
    <property type="project" value="UniProtKB-KW"/>
</dbReference>
<dbReference type="InterPro" id="IPR014729">
    <property type="entry name" value="Rossmann-like_a/b/a_fold"/>
</dbReference>
<dbReference type="VEuPathDB" id="FungiDB:BON22_0275"/>
<protein>
    <recommendedName>
        <fullName evidence="3">phosphoadenylyl-sulfate reductase (thioredoxin)</fullName>
        <ecNumber evidence="3">1.8.4.8</ecNumber>
    </recommendedName>
    <alternativeName>
        <fullName evidence="10">3'-phosphoadenylylsulfate reductase</fullName>
    </alternativeName>
    <alternativeName>
        <fullName evidence="12">PAPS reductase, thioredoxin dependent</fullName>
    </alternativeName>
    <alternativeName>
        <fullName evidence="11">PAdoPS reductase</fullName>
    </alternativeName>
</protein>
<comment type="catalytic activity">
    <reaction evidence="9">
        <text>[thioredoxin]-disulfide + sulfite + adenosine 3',5'-bisphosphate + 2 H(+) = [thioredoxin]-dithiol + 3'-phosphoadenylyl sulfate</text>
        <dbReference type="Rhea" id="RHEA:11724"/>
        <dbReference type="Rhea" id="RHEA-COMP:10698"/>
        <dbReference type="Rhea" id="RHEA-COMP:10700"/>
        <dbReference type="ChEBI" id="CHEBI:15378"/>
        <dbReference type="ChEBI" id="CHEBI:17359"/>
        <dbReference type="ChEBI" id="CHEBI:29950"/>
        <dbReference type="ChEBI" id="CHEBI:50058"/>
        <dbReference type="ChEBI" id="CHEBI:58339"/>
        <dbReference type="ChEBI" id="CHEBI:58343"/>
        <dbReference type="EC" id="1.8.4.8"/>
    </reaction>
</comment>
<evidence type="ECO:0000256" key="4">
    <source>
        <dbReference type="ARBA" id="ARBA00022605"/>
    </source>
</evidence>
<proteinExistence type="inferred from homology"/>
<evidence type="ECO:0000256" key="2">
    <source>
        <dbReference type="ARBA" id="ARBA00009732"/>
    </source>
</evidence>
<evidence type="ECO:0000256" key="3">
    <source>
        <dbReference type="ARBA" id="ARBA00013096"/>
    </source>
</evidence>
<sequence>MTQDASQRHRAASTASANDSNLKTYNIKNKVILTQEHLNHLNEQLADLSPQEIIEWSLLNFPDVFQTTAFGLTGLVTVDILSKLPKGDSVQLIFLDTLHHFPQTLDLVKKVQEKYPNNKVNIFKPRGVETEEEFSQKYGEMLWETDEERYDYLAKVEPAQRAYKELDVVAVFTGRRRSQGGARNSLQILEIDEASDIIKINPMANWSFNQVLSYIKENNVPYNELLDLGYRSVGDYHSTVPVAEGEDERAGRWKGKTKTECGIHTASKYAKFLTHGQEAAATL</sequence>
<dbReference type="SUPFAM" id="SSF52402">
    <property type="entry name" value="Adenine nucleotide alpha hydrolases-like"/>
    <property type="match status" value="1"/>
</dbReference>
<evidence type="ECO:0000256" key="12">
    <source>
        <dbReference type="ARBA" id="ARBA00082553"/>
    </source>
</evidence>
<evidence type="ECO:0000256" key="7">
    <source>
        <dbReference type="ARBA" id="ARBA00023167"/>
    </source>
</evidence>
<evidence type="ECO:0000313" key="16">
    <source>
        <dbReference type="Proteomes" id="UP000189513"/>
    </source>
</evidence>
<dbReference type="EC" id="1.8.4.8" evidence="3"/>
<dbReference type="NCBIfam" id="NF002537">
    <property type="entry name" value="PRK02090.1"/>
    <property type="match status" value="1"/>
</dbReference>
<evidence type="ECO:0000256" key="1">
    <source>
        <dbReference type="ARBA" id="ARBA00004848"/>
    </source>
</evidence>
<dbReference type="GO" id="GO:0019379">
    <property type="term" value="P:sulfate assimilation, phosphoadenylyl sulfate reduction by phosphoadenylyl-sulfate reductase (thioredoxin)"/>
    <property type="evidence" value="ECO:0007669"/>
    <property type="project" value="InterPro"/>
</dbReference>
<dbReference type="InterPro" id="IPR011800">
    <property type="entry name" value="PAPS_reductase_CysH"/>
</dbReference>
<comment type="pathway">
    <text evidence="1">Sulfur metabolism; hydrogen sulfide biosynthesis; sulfite from sulfate: step 3/3.</text>
</comment>
<dbReference type="InterPro" id="IPR002500">
    <property type="entry name" value="PAPS_reduct_dom"/>
</dbReference>
<reference evidence="14" key="1">
    <citation type="journal article" date="2014" name="Genome Announc.">
        <title>Genome sequence of the yeast Cyberlindnera fabianii (Hansenula fabianii).</title>
        <authorList>
            <person name="Freel K.C."/>
            <person name="Sarilar V."/>
            <person name="Neuveglise C."/>
            <person name="Devillers H."/>
            <person name="Friedrich A."/>
            <person name="Schacherer J."/>
        </authorList>
    </citation>
    <scope>NUCLEOTIDE SEQUENCE</scope>
    <source>
        <strain evidence="14">YJS4271</strain>
    </source>
</reference>
<reference evidence="16" key="2">
    <citation type="journal article" date="2017" name="Genome Announc.">
        <title>Genome sequences of Cyberlindnera fabianii 65, Pichia kudriavzevii 129, and Saccharomyces cerevisiae 131 isolated from fermented masau fruits in Zimbabwe.</title>
        <authorList>
            <person name="van Rijswijck I.M.H."/>
            <person name="Derks M.F.L."/>
            <person name="Abee T."/>
            <person name="de Ridder D."/>
            <person name="Smid E.J."/>
        </authorList>
    </citation>
    <scope>NUCLEOTIDE SEQUENCE [LARGE SCALE GENOMIC DNA]</scope>
    <source>
        <strain evidence="16">65</strain>
    </source>
</reference>
<dbReference type="GO" id="GO:0004604">
    <property type="term" value="F:phosphoadenylyl-sulfate reductase (thioredoxin) activity"/>
    <property type="evidence" value="ECO:0007669"/>
    <property type="project" value="UniProtKB-EC"/>
</dbReference>
<dbReference type="NCBIfam" id="TIGR02057">
    <property type="entry name" value="PAPS_reductase"/>
    <property type="match status" value="1"/>
</dbReference>
<keyword evidence="7" id="KW-0486">Methionine biosynthesis</keyword>
<dbReference type="OrthoDB" id="7869097at2759"/>
<evidence type="ECO:0000256" key="9">
    <source>
        <dbReference type="ARBA" id="ARBA00052536"/>
    </source>
</evidence>
<evidence type="ECO:0000256" key="11">
    <source>
        <dbReference type="ARBA" id="ARBA00082472"/>
    </source>
</evidence>
<comment type="similarity">
    <text evidence="2">Belongs to the PAPS reductase family. CysH subfamily.</text>
</comment>
<evidence type="ECO:0000256" key="6">
    <source>
        <dbReference type="ARBA" id="ARBA00023002"/>
    </source>
</evidence>
<dbReference type="PANTHER" id="PTHR46509:SF1">
    <property type="entry name" value="PHOSPHOADENOSINE PHOSPHOSULFATE REDUCTASE"/>
    <property type="match status" value="1"/>
</dbReference>
<dbReference type="Gene3D" id="3.40.50.620">
    <property type="entry name" value="HUPs"/>
    <property type="match status" value="1"/>
</dbReference>
<dbReference type="FunFam" id="3.40.50.620:FF:000151">
    <property type="entry name" value="Phosphoadenosine phosphosulfate reductase"/>
    <property type="match status" value="1"/>
</dbReference>
<keyword evidence="5" id="KW-0521">NADP</keyword>
<dbReference type="NCBIfam" id="TIGR00434">
    <property type="entry name" value="cysH"/>
    <property type="match status" value="1"/>
</dbReference>
<dbReference type="InterPro" id="IPR004511">
    <property type="entry name" value="PAPS/APS_Rdtase"/>
</dbReference>
<dbReference type="PIRSF" id="PIRSF000857">
    <property type="entry name" value="PAPS_reductase"/>
    <property type="match status" value="1"/>
</dbReference>
<evidence type="ECO:0000313" key="15">
    <source>
        <dbReference type="EMBL" id="ONH69449.1"/>
    </source>
</evidence>
<evidence type="ECO:0000259" key="13">
    <source>
        <dbReference type="Pfam" id="PF01507"/>
    </source>
</evidence>
<dbReference type="GO" id="GO:0019344">
    <property type="term" value="P:cysteine biosynthetic process"/>
    <property type="evidence" value="ECO:0007669"/>
    <property type="project" value="UniProtKB-KW"/>
</dbReference>
<reference evidence="15" key="3">
    <citation type="submission" date="2017-01" db="EMBL/GenBank/DDBJ databases">
        <authorList>
            <person name="Mah S.A."/>
            <person name="Swanson W.J."/>
            <person name="Moy G.W."/>
            <person name="Vacquier V.D."/>
        </authorList>
    </citation>
    <scope>NUCLEOTIDE SEQUENCE [LARGE SCALE GENOMIC DNA]</scope>
    <source>
        <strain evidence="15">65</strain>
    </source>
</reference>
<keyword evidence="8" id="KW-0198">Cysteine biosynthesis</keyword>
<evidence type="ECO:0000256" key="10">
    <source>
        <dbReference type="ARBA" id="ARBA00078053"/>
    </source>
</evidence>
<dbReference type="CDD" id="cd23945">
    <property type="entry name" value="PAPS_reductase"/>
    <property type="match status" value="1"/>
</dbReference>
<accession>A0A061AJ39</accession>
<dbReference type="Proteomes" id="UP000189513">
    <property type="component" value="Unassembled WGS sequence"/>
</dbReference>
<keyword evidence="4" id="KW-0028">Amino-acid biosynthesis</keyword>
<name>A0A061AJ39_CYBFA</name>
<dbReference type="PANTHER" id="PTHR46509">
    <property type="entry name" value="PHOSPHOADENOSINE PHOSPHOSULFATE REDUCTASE"/>
    <property type="match status" value="1"/>
</dbReference>
<dbReference type="OMA" id="PIARWTQ"/>
<evidence type="ECO:0000256" key="5">
    <source>
        <dbReference type="ARBA" id="ARBA00022857"/>
    </source>
</evidence>
<organism evidence="14">
    <name type="scientific">Cyberlindnera fabianii</name>
    <name type="common">Yeast</name>
    <name type="synonym">Hansenula fabianii</name>
    <dbReference type="NCBI Taxonomy" id="36022"/>
    <lineage>
        <taxon>Eukaryota</taxon>
        <taxon>Fungi</taxon>
        <taxon>Dikarya</taxon>
        <taxon>Ascomycota</taxon>
        <taxon>Saccharomycotina</taxon>
        <taxon>Saccharomycetes</taxon>
        <taxon>Phaffomycetales</taxon>
        <taxon>Phaffomycetaceae</taxon>
        <taxon>Cyberlindnera</taxon>
    </lineage>
</organism>
<dbReference type="HAMAP" id="MF_00063">
    <property type="entry name" value="CysH"/>
    <property type="match status" value="1"/>
</dbReference>
<keyword evidence="16" id="KW-1185">Reference proteome</keyword>
<dbReference type="STRING" id="36022.A0A061AJ39"/>
<dbReference type="GO" id="GO:0005737">
    <property type="term" value="C:cytoplasm"/>
    <property type="evidence" value="ECO:0007669"/>
    <property type="project" value="TreeGrafter"/>
</dbReference>
<dbReference type="EMBL" id="MPUK01000001">
    <property type="protein sequence ID" value="ONH69449.1"/>
    <property type="molecule type" value="Genomic_DNA"/>
</dbReference>
<dbReference type="AlphaFoldDB" id="A0A061AJ39"/>
<dbReference type="EMBL" id="LK052886">
    <property type="protein sequence ID" value="CDR37596.1"/>
    <property type="molecule type" value="Genomic_DNA"/>
</dbReference>
<dbReference type="Pfam" id="PF01507">
    <property type="entry name" value="PAPS_reduct"/>
    <property type="match status" value="1"/>
</dbReference>
<keyword evidence="6" id="KW-0560">Oxidoreductase</keyword>
<evidence type="ECO:0000313" key="14">
    <source>
        <dbReference type="EMBL" id="CDR37596.1"/>
    </source>
</evidence>
<gene>
    <name evidence="15" type="ORF">BON22_0275</name>
    <name evidence="14" type="ORF">CYFA0S_01e12948g</name>
</gene>
<feature type="domain" description="Phosphoadenosine phosphosulphate reductase" evidence="13">
    <location>
        <begin position="64"/>
        <end position="241"/>
    </location>
</feature>